<organism evidence="2 3">
    <name type="scientific">Folsomia candida</name>
    <name type="common">Springtail</name>
    <dbReference type="NCBI Taxonomy" id="158441"/>
    <lineage>
        <taxon>Eukaryota</taxon>
        <taxon>Metazoa</taxon>
        <taxon>Ecdysozoa</taxon>
        <taxon>Arthropoda</taxon>
        <taxon>Hexapoda</taxon>
        <taxon>Collembola</taxon>
        <taxon>Entomobryomorpha</taxon>
        <taxon>Isotomoidea</taxon>
        <taxon>Isotomidae</taxon>
        <taxon>Proisotominae</taxon>
        <taxon>Folsomia</taxon>
    </lineage>
</organism>
<evidence type="ECO:0000313" key="2">
    <source>
        <dbReference type="EMBL" id="OXA47102.1"/>
    </source>
</evidence>
<keyword evidence="1" id="KW-0812">Transmembrane</keyword>
<sequence>MNKEKYIIVVVYVVHGKCIVVIFQSAMQSILNLGINAATGIRTVARGFYMAYPKPYQRATTEEEGFYKADPKPETIFCFHDNDIIQNFPSTLEKYDSLSRRLDPVGVFLNATVAFFTLCPFFMAPLALYFEFDAASLFCKYVLPLEHDTIWGCTFRYLIRLPAGLSSSSDNITAILMGVGLVLCVAFNFISIRMYGSIPFPLYLYFPSVAIIIPLIIDTMLPMAIRVYEETSKIRRNWEYHLNGTENRKYISRRLQAVRPLQVKCRIMGYQGLKLTKSTKVGFYSQILEHTMTALLSIPHVGRGKS</sequence>
<protein>
    <submittedName>
        <fullName evidence="2">Uncharacterized protein</fullName>
    </submittedName>
</protein>
<evidence type="ECO:0000313" key="3">
    <source>
        <dbReference type="Proteomes" id="UP000198287"/>
    </source>
</evidence>
<feature type="transmembrane region" description="Helical" evidence="1">
    <location>
        <begin position="172"/>
        <end position="190"/>
    </location>
</feature>
<keyword evidence="1" id="KW-1133">Transmembrane helix</keyword>
<dbReference type="AlphaFoldDB" id="A0A226DNJ2"/>
<evidence type="ECO:0000256" key="1">
    <source>
        <dbReference type="SAM" id="Phobius"/>
    </source>
</evidence>
<dbReference type="EMBL" id="LNIX01000014">
    <property type="protein sequence ID" value="OXA47102.1"/>
    <property type="molecule type" value="Genomic_DNA"/>
</dbReference>
<proteinExistence type="predicted"/>
<keyword evidence="3" id="KW-1185">Reference proteome</keyword>
<feature type="transmembrane region" description="Helical" evidence="1">
    <location>
        <begin position="107"/>
        <end position="130"/>
    </location>
</feature>
<accession>A0A226DNJ2</accession>
<gene>
    <name evidence="2" type="ORF">Fcan01_18125</name>
</gene>
<keyword evidence="1" id="KW-0472">Membrane</keyword>
<reference evidence="2 3" key="1">
    <citation type="submission" date="2015-12" db="EMBL/GenBank/DDBJ databases">
        <title>The genome of Folsomia candida.</title>
        <authorList>
            <person name="Faddeeva A."/>
            <person name="Derks M.F."/>
            <person name="Anvar Y."/>
            <person name="Smit S."/>
            <person name="Van Straalen N."/>
            <person name="Roelofs D."/>
        </authorList>
    </citation>
    <scope>NUCLEOTIDE SEQUENCE [LARGE SCALE GENOMIC DNA]</scope>
    <source>
        <strain evidence="2 3">VU population</strain>
        <tissue evidence="2">Whole body</tissue>
    </source>
</reference>
<dbReference type="Proteomes" id="UP000198287">
    <property type="component" value="Unassembled WGS sequence"/>
</dbReference>
<comment type="caution">
    <text evidence="2">The sequence shown here is derived from an EMBL/GenBank/DDBJ whole genome shotgun (WGS) entry which is preliminary data.</text>
</comment>
<name>A0A226DNJ2_FOLCA</name>
<feature type="transmembrane region" description="Helical" evidence="1">
    <location>
        <begin position="202"/>
        <end position="225"/>
    </location>
</feature>